<evidence type="ECO:0000256" key="1">
    <source>
        <dbReference type="SAM" id="MobiDB-lite"/>
    </source>
</evidence>
<reference evidence="4" key="1">
    <citation type="submission" date="2017-02" db="UniProtKB">
        <authorList>
            <consortium name="WormBaseParasite"/>
        </authorList>
    </citation>
    <scope>IDENTIFICATION</scope>
</reference>
<dbReference type="EMBL" id="UYSL01020282">
    <property type="protein sequence ID" value="VDL73859.1"/>
    <property type="molecule type" value="Genomic_DNA"/>
</dbReference>
<keyword evidence="3" id="KW-1185">Reference proteome</keyword>
<dbReference type="Proteomes" id="UP000271162">
    <property type="component" value="Unassembled WGS sequence"/>
</dbReference>
<feature type="compositionally biased region" description="Basic residues" evidence="1">
    <location>
        <begin position="373"/>
        <end position="382"/>
    </location>
</feature>
<feature type="region of interest" description="Disordered" evidence="1">
    <location>
        <begin position="370"/>
        <end position="464"/>
    </location>
</feature>
<protein>
    <submittedName>
        <fullName evidence="4">PHD-type domain-containing protein</fullName>
    </submittedName>
</protein>
<accession>A0A0N4Y3A3</accession>
<feature type="region of interest" description="Disordered" evidence="1">
    <location>
        <begin position="161"/>
        <end position="327"/>
    </location>
</feature>
<dbReference type="WBParaSite" id="NBR_0001026901-mRNA-1">
    <property type="protein sequence ID" value="NBR_0001026901-mRNA-1"/>
    <property type="gene ID" value="NBR_0001026901"/>
</dbReference>
<evidence type="ECO:0000313" key="3">
    <source>
        <dbReference type="Proteomes" id="UP000271162"/>
    </source>
</evidence>
<feature type="compositionally biased region" description="Basic and acidic residues" evidence="1">
    <location>
        <begin position="191"/>
        <end position="208"/>
    </location>
</feature>
<feature type="compositionally biased region" description="Acidic residues" evidence="1">
    <location>
        <begin position="171"/>
        <end position="183"/>
    </location>
</feature>
<feature type="compositionally biased region" description="Acidic residues" evidence="1">
    <location>
        <begin position="425"/>
        <end position="445"/>
    </location>
</feature>
<feature type="compositionally biased region" description="Basic residues" evidence="1">
    <location>
        <begin position="266"/>
        <end position="279"/>
    </location>
</feature>
<feature type="compositionally biased region" description="Polar residues" evidence="1">
    <location>
        <begin position="8"/>
        <end position="18"/>
    </location>
</feature>
<reference evidence="2 3" key="2">
    <citation type="submission" date="2018-11" db="EMBL/GenBank/DDBJ databases">
        <authorList>
            <consortium name="Pathogen Informatics"/>
        </authorList>
    </citation>
    <scope>NUCLEOTIDE SEQUENCE [LARGE SCALE GENOMIC DNA]</scope>
</reference>
<gene>
    <name evidence="2" type="ORF">NBR_LOCUS10270</name>
</gene>
<evidence type="ECO:0000313" key="2">
    <source>
        <dbReference type="EMBL" id="VDL73859.1"/>
    </source>
</evidence>
<evidence type="ECO:0000313" key="4">
    <source>
        <dbReference type="WBParaSite" id="NBR_0001026901-mRNA-1"/>
    </source>
</evidence>
<feature type="compositionally biased region" description="Basic and acidic residues" evidence="1">
    <location>
        <begin position="20"/>
        <end position="41"/>
    </location>
</feature>
<feature type="compositionally biased region" description="Low complexity" evidence="1">
    <location>
        <begin position="216"/>
        <end position="236"/>
    </location>
</feature>
<proteinExistence type="predicted"/>
<name>A0A0N4Y3A3_NIPBR</name>
<dbReference type="AlphaFoldDB" id="A0A0N4Y3A3"/>
<organism evidence="4">
    <name type="scientific">Nippostrongylus brasiliensis</name>
    <name type="common">Rat hookworm</name>
    <dbReference type="NCBI Taxonomy" id="27835"/>
    <lineage>
        <taxon>Eukaryota</taxon>
        <taxon>Metazoa</taxon>
        <taxon>Ecdysozoa</taxon>
        <taxon>Nematoda</taxon>
        <taxon>Chromadorea</taxon>
        <taxon>Rhabditida</taxon>
        <taxon>Rhabditina</taxon>
        <taxon>Rhabditomorpha</taxon>
        <taxon>Strongyloidea</taxon>
        <taxon>Heligmosomidae</taxon>
        <taxon>Nippostrongylus</taxon>
    </lineage>
</organism>
<feature type="region of interest" description="Disordered" evidence="1">
    <location>
        <begin position="1"/>
        <end position="41"/>
    </location>
</feature>
<sequence>MMSDTDRNYSTPSCSLGKSDSIEREEGKVATERGPCEDGEPKSAIDVAIELIEQAELEAINAARINATSVNSKPDLSEQRRRKELARTQLEAMRDSPILPDTQIAAHSPAPIVKDHLEIEDAALSTPIAIEVSLFTTDNCEQESTDDGCEKGSAEFDKMILLNYGSTDGRVEEDEEEEQEDEDNKALSEWMKPKSADDTKVKAERQGNELEMPATSSPEQPSSSNSNVEQPSSPNQAAAGVKSSKRSTLSVGKDDDDEYLPTPTLSKRKYERKARGRPKKNNDASTTPKIGRPRGRPRKEGAEPVRKVERKSVDSRSHERFQKHRPRRAAAMIQDFLELYAKVDLADLEFVHTRATTFVKMLVDEYMEENKVKAPKSPRKRSANNDWKTERMSDSDGISSSRRSPKRERESSADVDAEAPMAMDESGDEGESSGEDVSPDFDYDSNSDPSGYYKGEDDLPLRPRQLSDSFIDSIPVIRGSVLQPMPAVVDSA</sequence>
<feature type="compositionally biased region" description="Basic and acidic residues" evidence="1">
    <location>
        <begin position="298"/>
        <end position="320"/>
    </location>
</feature>
<dbReference type="OMA" id="ERDNNHL"/>